<reference evidence="2" key="2">
    <citation type="submission" date="2021-04" db="EMBL/GenBank/DDBJ databases">
        <authorList>
            <person name="Gilroy R."/>
        </authorList>
    </citation>
    <scope>NUCLEOTIDE SEQUENCE</scope>
    <source>
        <strain evidence="2">Gambia16-930</strain>
    </source>
</reference>
<proteinExistence type="predicted"/>
<name>A0A9D1RJ50_9BACT</name>
<organism evidence="2 3">
    <name type="scientific">Candidatus Onthomorpha intestinigallinarum</name>
    <dbReference type="NCBI Taxonomy" id="2840880"/>
    <lineage>
        <taxon>Bacteria</taxon>
        <taxon>Pseudomonadati</taxon>
        <taxon>Bacteroidota</taxon>
        <taxon>Bacteroidia</taxon>
        <taxon>Bacteroidales</taxon>
        <taxon>Candidatus Onthomorpha</taxon>
    </lineage>
</organism>
<dbReference type="AlphaFoldDB" id="A0A9D1RJ50"/>
<dbReference type="Pfam" id="PF14559">
    <property type="entry name" value="TPR_19"/>
    <property type="match status" value="1"/>
</dbReference>
<dbReference type="Gene3D" id="1.25.40.10">
    <property type="entry name" value="Tetratricopeptide repeat domain"/>
    <property type="match status" value="1"/>
</dbReference>
<evidence type="ECO:0000256" key="1">
    <source>
        <dbReference type="SAM" id="SignalP"/>
    </source>
</evidence>
<dbReference type="SUPFAM" id="SSF48452">
    <property type="entry name" value="TPR-like"/>
    <property type="match status" value="1"/>
</dbReference>
<dbReference type="Proteomes" id="UP000824267">
    <property type="component" value="Unassembled WGS sequence"/>
</dbReference>
<dbReference type="InterPro" id="IPR011990">
    <property type="entry name" value="TPR-like_helical_dom_sf"/>
</dbReference>
<feature type="signal peptide" evidence="1">
    <location>
        <begin position="1"/>
        <end position="22"/>
    </location>
</feature>
<accession>A0A9D1RJ50</accession>
<reference evidence="2" key="1">
    <citation type="journal article" date="2021" name="PeerJ">
        <title>Extensive microbial diversity within the chicken gut microbiome revealed by metagenomics and culture.</title>
        <authorList>
            <person name="Gilroy R."/>
            <person name="Ravi A."/>
            <person name="Getino M."/>
            <person name="Pursley I."/>
            <person name="Horton D.L."/>
            <person name="Alikhan N.F."/>
            <person name="Baker D."/>
            <person name="Gharbi K."/>
            <person name="Hall N."/>
            <person name="Watson M."/>
            <person name="Adriaenssens E.M."/>
            <person name="Foster-Nyarko E."/>
            <person name="Jarju S."/>
            <person name="Secka A."/>
            <person name="Antonio M."/>
            <person name="Oren A."/>
            <person name="Chaudhuri R.R."/>
            <person name="La Ragione R."/>
            <person name="Hildebrand F."/>
            <person name="Pallen M.J."/>
        </authorList>
    </citation>
    <scope>NUCLEOTIDE SEQUENCE</scope>
    <source>
        <strain evidence="2">Gambia16-930</strain>
    </source>
</reference>
<evidence type="ECO:0000313" key="2">
    <source>
        <dbReference type="EMBL" id="HIW88043.1"/>
    </source>
</evidence>
<keyword evidence="1" id="KW-0732">Signal</keyword>
<evidence type="ECO:0000313" key="3">
    <source>
        <dbReference type="Proteomes" id="UP000824267"/>
    </source>
</evidence>
<comment type="caution">
    <text evidence="2">The sequence shown here is derived from an EMBL/GenBank/DDBJ whole genome shotgun (WGS) entry which is preliminary data.</text>
</comment>
<protein>
    <submittedName>
        <fullName evidence="2">Tetratricopeptide repeat protein</fullName>
    </submittedName>
</protein>
<dbReference type="EMBL" id="DXGG01000226">
    <property type="protein sequence ID" value="HIW88043.1"/>
    <property type="molecule type" value="Genomic_DNA"/>
</dbReference>
<gene>
    <name evidence="2" type="ORF">IAC47_07235</name>
</gene>
<sequence>MRRVVFFTAFAAMVLGAVNVNAQKYGKTPEDSTACLINNSLYQEFYKQNNYKDAYQPWLKVLKHCPNYHVNTYIRGANILKYMIANATTPAERDKYIDEYLDMQDTRTMAFGEEYNNIAQKAKILSEYRPDSKEQIYNLYKEASEKGGDKLDAQYCPLYVTATIQYLASIKANDEQMDMLFTAYDYAAETLESIISNDKKLLEQLKTSGNAKEIKKVETDMKNATSYLAITEEIIAPYASCEKIIPIYEPKFKTNPNDLALLKKITTNLERKGCTDSELFFAATENLHKLEPTGKSAFLMGTMLMSRDQNKEAAVYLEEAVKKLEDNDSKAKAAFVLAQALMNSGQYAAARNVANQIPQYDKSLEGKAVLLVANMYLRSAVSCASHEGKIRGAAWVAYDEAARAKSIDPSIADEAQKVMNSARGQWPLKADMFFNSIQPGQGFTVGCWIGKGTTARSRD</sequence>
<feature type="chain" id="PRO_5039703054" evidence="1">
    <location>
        <begin position="23"/>
        <end position="459"/>
    </location>
</feature>